<organism evidence="1">
    <name type="scientific">marine sediment metagenome</name>
    <dbReference type="NCBI Taxonomy" id="412755"/>
    <lineage>
        <taxon>unclassified sequences</taxon>
        <taxon>metagenomes</taxon>
        <taxon>ecological metagenomes</taxon>
    </lineage>
</organism>
<dbReference type="AlphaFoldDB" id="X1EZ74"/>
<gene>
    <name evidence="1" type="ORF">S01H4_58310</name>
</gene>
<sequence length="186" mass="20190">MLISIGILAIGLIGTLSLIPAGGSYLRKAQIEGRAAALIPNTFNTMKTSALFNENAIDWTVHEDSYKEKESALRGYPSYPAGIANETIDSADIDSWFIRDDPPWISGTGADPSSEITVTATGPGGVVHEFTTESQEDGSWHTALLAADFSVSDPPIASEECMTITEVLPTPDDIDTYFDDWRIRYE</sequence>
<reference evidence="1" key="1">
    <citation type="journal article" date="2014" name="Front. Microbiol.">
        <title>High frequency of phylogenetically diverse reductive dehalogenase-homologous genes in deep subseafloor sedimentary metagenomes.</title>
        <authorList>
            <person name="Kawai M."/>
            <person name="Futagami T."/>
            <person name="Toyoda A."/>
            <person name="Takaki Y."/>
            <person name="Nishi S."/>
            <person name="Hori S."/>
            <person name="Arai W."/>
            <person name="Tsubouchi T."/>
            <person name="Morono Y."/>
            <person name="Uchiyama I."/>
            <person name="Ito T."/>
            <person name="Fujiyama A."/>
            <person name="Inagaki F."/>
            <person name="Takami H."/>
        </authorList>
    </citation>
    <scope>NUCLEOTIDE SEQUENCE</scope>
    <source>
        <strain evidence="1">Expedition CK06-06</strain>
    </source>
</reference>
<comment type="caution">
    <text evidence="1">The sequence shown here is derived from an EMBL/GenBank/DDBJ whole genome shotgun (WGS) entry which is preliminary data.</text>
</comment>
<name>X1EZ74_9ZZZZ</name>
<proteinExistence type="predicted"/>
<accession>X1EZ74</accession>
<feature type="non-terminal residue" evidence="1">
    <location>
        <position position="186"/>
    </location>
</feature>
<dbReference type="EMBL" id="BART01034046">
    <property type="protein sequence ID" value="GAH13893.1"/>
    <property type="molecule type" value="Genomic_DNA"/>
</dbReference>
<protein>
    <submittedName>
        <fullName evidence="1">Uncharacterized protein</fullName>
    </submittedName>
</protein>
<evidence type="ECO:0000313" key="1">
    <source>
        <dbReference type="EMBL" id="GAH13893.1"/>
    </source>
</evidence>